<feature type="domain" description="SRCR" evidence="9">
    <location>
        <begin position="1012"/>
        <end position="1120"/>
    </location>
</feature>
<dbReference type="SMART" id="SM00202">
    <property type="entry name" value="SR"/>
    <property type="match status" value="3"/>
</dbReference>
<feature type="compositionally biased region" description="Basic residues" evidence="6">
    <location>
        <begin position="2784"/>
        <end position="2795"/>
    </location>
</feature>
<feature type="domain" description="SRCR" evidence="9">
    <location>
        <begin position="121"/>
        <end position="228"/>
    </location>
</feature>
<dbReference type="GO" id="GO:0016020">
    <property type="term" value="C:membrane"/>
    <property type="evidence" value="ECO:0007669"/>
    <property type="project" value="InterPro"/>
</dbReference>
<dbReference type="Gene3D" id="2.160.20.10">
    <property type="entry name" value="Single-stranded right-handed beta-helix, Pectin lyase-like"/>
    <property type="match status" value="3"/>
</dbReference>
<keyword evidence="1 8" id="KW-0732">Signal</keyword>
<feature type="disulfide bond" evidence="5">
    <location>
        <begin position="1086"/>
        <end position="1096"/>
    </location>
</feature>
<dbReference type="InterPro" id="IPR016186">
    <property type="entry name" value="C-type_lectin-like/link_sf"/>
</dbReference>
<evidence type="ECO:0000256" key="2">
    <source>
        <dbReference type="ARBA" id="ARBA00022737"/>
    </source>
</evidence>
<dbReference type="Gene3D" id="3.10.100.10">
    <property type="entry name" value="Mannose-Binding Protein A, subunit A"/>
    <property type="match status" value="1"/>
</dbReference>
<feature type="compositionally biased region" description="Basic and acidic residues" evidence="6">
    <location>
        <begin position="2921"/>
        <end position="2930"/>
    </location>
</feature>
<evidence type="ECO:0000256" key="8">
    <source>
        <dbReference type="SAM" id="SignalP"/>
    </source>
</evidence>
<feature type="region of interest" description="Disordered" evidence="6">
    <location>
        <begin position="2784"/>
        <end position="2805"/>
    </location>
</feature>
<keyword evidence="4" id="KW-0325">Glycoprotein</keyword>
<evidence type="ECO:0000256" key="4">
    <source>
        <dbReference type="ARBA" id="ARBA00023180"/>
    </source>
</evidence>
<dbReference type="InterPro" id="IPR016187">
    <property type="entry name" value="CTDL_fold"/>
</dbReference>
<dbReference type="Proteomes" id="UP000025227">
    <property type="component" value="Unplaced"/>
</dbReference>
<proteinExistence type="predicted"/>
<dbReference type="SUPFAM" id="SSF51126">
    <property type="entry name" value="Pectin lyase-like"/>
    <property type="match status" value="4"/>
</dbReference>
<feature type="transmembrane region" description="Helical" evidence="7">
    <location>
        <begin position="2732"/>
        <end position="2761"/>
    </location>
</feature>
<dbReference type="OMA" id="AIKHWRG"/>
<evidence type="ECO:0000256" key="7">
    <source>
        <dbReference type="SAM" id="Phobius"/>
    </source>
</evidence>
<dbReference type="InterPro" id="IPR053243">
    <property type="entry name" value="SJ_maturation_regulator"/>
</dbReference>
<feature type="chain" id="PRO_5029458248" evidence="8">
    <location>
        <begin position="20"/>
        <end position="3064"/>
    </location>
</feature>
<dbReference type="InterPro" id="IPR036772">
    <property type="entry name" value="SRCR-like_dom_sf"/>
</dbReference>
<dbReference type="Gene3D" id="3.10.250.10">
    <property type="entry name" value="SRCR-like domain"/>
    <property type="match status" value="3"/>
</dbReference>
<comment type="caution">
    <text evidence="5">Lacks conserved residue(s) required for the propagation of feature annotation.</text>
</comment>
<sequence>MLRLNLLLFSVSFLSTVSAQGQVVIDPGLEQARQPIRNILGGVYSNNITLFFRNSPYRVTSDLTVEHGATLTIETGVQIYFDTGVGLRVKGTLQAIGNEFAHIQMLPYQQQLNYDDSFPKFRLIDGDTVRDGRLQVLFRDRWRSVCTMVTNWTSIDTTVACKSMGYSDGGFYKWHLRNNDTYAFVLPRPDCHPGASSLWDCPGLADPNAIRLSENLCQGEDDLGLICWGQPIFQGWARHWKGVQIYNSPYTYVSADPDQVAVQKESLSRLEYIDILYAGYDGATKNTTSALWIEGVSPLMNGLRIERSARDGLYIYEPSGPVLIANSTFSWNRGHGIIVDNTTDGRVFINMTKIENNFGDGIWYRQKTGSNLLTHGIRSRRDLGVFAEEKPRADICRQHSLPSQYFFPHLLMARLDNGTLYDLTSPPSCWIAISLPPRLAYTFSLQFVNVRNFNPPGSSTTNLVVCDATQERNACALERLRIPILDGIYPQTISLRSGATPLFLALEYQQEGNTAGYIVGDVEVLFKVHASVTDKAFYGLNVTNSIINGNTGNGIFGHDIRERTALSNVTLNSNQGLAGFLIKDGAADIWLNDTRIQENWGDGVNISYAGGAITINGTRLERNRWRGAAFHYNDSSPFLALHQEIVFKGRPSNNIFYLPTIVAGNKWGGVLVGNFCLPAYRNIEPKVLINWVEFLSNSYHPALEIHCCQGYGNSRTVVDITGNRVEGNGGMGFRMAPSVNVLAYINSNQFLNNNDTALFIKNANHPQLWPLRANVTISKNAFKFNRGKYIISIGLNEDSPVQQLIFNQQNEIRENVVINPFPELRPRSTPYAAMVVSSSNVIIRRNCFKNPQAAYEIGAELGEHAKRIDARENNWGSPSPSQFMNKIFDQFNRYSLAEIVVGPYAAVCNQRNPHITALQEFFREFRKESQPFVLGGTIYENHDLVPGRYTVVDDLHVVPGAKLTIAPGSTLEFYDGVGMLVQGELSRTEFFGPEKQVLFTSKPFTLVKNKNIRLVDDDGNDEVTEGRLEVFVDGVWGTVCNRTWSAQLAQLSCNQLGLITDPEFFENWRIFRSQGDLPMIMDNIRCEENEVDLTRCRHDGVEHNVAAGCRPTEVVAIRCAEPRWAGVRYSLLANPPTFTGQTTMSNWIIEKAGLFDFRVPVFSPALQIDWNYHVFHDLHIRNNFWNGIDIVYNDLIKKPAIRKSIVTNNRRNGMHLRSVGITLEEMTLTRAGQAGLRYNPQISSSLQNDIVSWLDMREQPELEANNVYIIPNEAYKTIQVIESHLNQRKFLVAKETPECPAVPLERCVFEMKLQASGFGYGLPARMAIQIVNPVSNISDEDAVFYDEGSAKSFSVRSNSIQFPVVFNSNRVTMQYTRSYGTPKLIILVLFLDAQEYLDRFVHLYNSIVGDNQYGISSVHYSNLSYADGTITNRWSNEKLWFQKVNFTRNSDAVIWIHSPQHEVLPNTPISEIYYHLDNCSIADNHGPVIETHRDLFASANIFHWNIWSNTFVNNTNSGVAVRLPDTYDLLAKPEHSFWMTENRFENNDNLYVLLDGFYAFANISSNNFTDNYSDKGLMELRGMEKKLVMERNRFLTNKAQWLVRIEITSQSIRNLLVDAYIQYNYFLHNHFIKANEDYVDSWPRSFAVGVFGSQKVDIHFNQLRNPLLDFEVVSGCKYISIYDRMNVSYNWWGTGNDAEVAQRVFDFDDWNTFTLADYSPFYVTNELFINFWWKPRKGQLANATYSEPSAQDLKGRMFESKNLTLIRERWPVFPNYYKPFRPYRITRDLTIMPGATLWIERGVEVHIWPNVRILVLGDLIADATYWEPIRFKPINTTEFDEMRGRIGTRYKRSTIYLRRRKRSDVGQRIQRWQRRRRANRARPDDVYTQFPLLYRDDPYYQRFTVSLSDNSTVRGRAGFLQIYNATTGETVASCDRQFTVRNAQVVCRELGLETMNAYHWLTPRWDFNPQIRLVKTYVEPRECRGTEPSLDRCQLRLTGNDSQWQCMDNEHFNYVYCGPNTTLDKIYIGNWGGLSFARASLELDQLPVKDASILRNVEIVGGGSGHNDSFQSAGLQLFYRSPLVDHVNVTNSSMHAIQVLSPREKVILNMVNVTNNGGLGISITTASVQGGNTNADTPFQPLTIPYYSQGMVDICAAEKMMEISNRVLVYYKYDSFPVDCMKIFSSAGRTVAFRLLQVNLYSSPADLGRSDALRVYSSIAFLPITLLAEYRIDRDSTPFSKTVSADVLAIHFRGTAADGEYGFIAEISSIPSSPDSSSVDQVVLRGSRVDNNDRGAVVYQNIGEMSPAVIIEDCSISRNGIHLFGNISTSMHAVELHLHNTMFVLFRGNSLAYNRGGLLMSARSSSAVARLNAVVKNNLFSWNSNSTTIALYGNNYQMVTMLNNIVSHNYALYHDTVRILDVSVNMSRNIFYGNVGLHTVDSKGYSRISSEAQTFLYNNFEENIALGHGHQYMEQFGYLPEKEHDEFLRRPRRQVITQEGVSFDWWTHVGTESERYRSTILAGSSQQHYRGNVLNNRKNPYELTTSQRTQYDIGSIDARLNYWGYPGVESVAAGKIRDFSDYPYLIKVDYQPVLESNSSLIEGDCPAGWFLAGHEEFKSCFLFVGAAATYADATLYCEAMDAFVPYLRTDDPRQKEIARRIDQFSQQYLTDAERFDAFASRSDTIVWISSVSIPSTQCGWLSSRTGKVGSQNCNNLMPFVCEKGTQPYIEPVMWRAGIVIAVVLISILVAILFLLALCWCIKSRKRNEDSIERKNIIRASIKLQRKASAPHRKQPPSHQSAKATLSSSTINAYGDPFITTRKTPNAPPGRIGTSRSPTETVHTECSDSLSTDRTYDRLNSLDTTRGTASYTTYSKSKPSTTDVSSEGYYSGRVPLRHKVSSNPNPYEEIPTMNTFQPLQRDGARMRDTRSDTSCSSTITGPCSTCPTESERDSTLTDGSWSEQSSTASESTVQNRCLIPPKPEPPRRYEPQAQRLNPSRSNPNLQTFAATNQYRPVPAQPPSVPAQKLPTAPQSSFVDLYNPLAEQSRKSGGFGTNKPVIETAM</sequence>
<dbReference type="SMART" id="SM00710">
    <property type="entry name" value="PbH1"/>
    <property type="match status" value="18"/>
</dbReference>
<feature type="disulfide bond" evidence="5">
    <location>
        <begin position="191"/>
        <end position="201"/>
    </location>
</feature>
<feature type="disulfide bond" evidence="5">
    <location>
        <begin position="1983"/>
        <end position="1993"/>
    </location>
</feature>
<feature type="domain" description="SRCR" evidence="9">
    <location>
        <begin position="1905"/>
        <end position="2018"/>
    </location>
</feature>
<dbReference type="OrthoDB" id="5857313at2759"/>
<feature type="compositionally biased region" description="Low complexity" evidence="6">
    <location>
        <begin position="2959"/>
        <end position="2971"/>
    </location>
</feature>
<dbReference type="SUPFAM" id="SSF56487">
    <property type="entry name" value="SRCR-like"/>
    <property type="match status" value="3"/>
</dbReference>
<dbReference type="PROSITE" id="PS00420">
    <property type="entry name" value="SRCR_1"/>
    <property type="match status" value="1"/>
</dbReference>
<dbReference type="PROSITE" id="PS50287">
    <property type="entry name" value="SRCR_2"/>
    <property type="match status" value="3"/>
</dbReference>
<feature type="compositionally biased region" description="Low complexity" evidence="6">
    <location>
        <begin position="2869"/>
        <end position="2881"/>
    </location>
</feature>
<evidence type="ECO:0000256" key="6">
    <source>
        <dbReference type="SAM" id="MobiDB-lite"/>
    </source>
</evidence>
<keyword evidence="10" id="KW-1185">Reference proteome</keyword>
<dbReference type="CDD" id="cd00037">
    <property type="entry name" value="CLECT"/>
    <property type="match status" value="1"/>
</dbReference>
<feature type="compositionally biased region" description="Polar residues" evidence="6">
    <location>
        <begin position="2993"/>
        <end position="3004"/>
    </location>
</feature>
<dbReference type="InterPro" id="IPR012334">
    <property type="entry name" value="Pectin_lyas_fold"/>
</dbReference>
<dbReference type="WBParaSite" id="HCON_00149750-00001">
    <property type="protein sequence ID" value="HCON_00149750-00001"/>
    <property type="gene ID" value="HCON_00149750"/>
</dbReference>
<keyword evidence="7" id="KW-0472">Membrane</keyword>
<dbReference type="InterPro" id="IPR006626">
    <property type="entry name" value="PbH1"/>
</dbReference>
<feature type="signal peptide" evidence="8">
    <location>
        <begin position="1"/>
        <end position="19"/>
    </location>
</feature>
<organism evidence="10 11">
    <name type="scientific">Haemonchus contortus</name>
    <name type="common">Barber pole worm</name>
    <dbReference type="NCBI Taxonomy" id="6289"/>
    <lineage>
        <taxon>Eukaryota</taxon>
        <taxon>Metazoa</taxon>
        <taxon>Ecdysozoa</taxon>
        <taxon>Nematoda</taxon>
        <taxon>Chromadorea</taxon>
        <taxon>Rhabditida</taxon>
        <taxon>Rhabditina</taxon>
        <taxon>Rhabditomorpha</taxon>
        <taxon>Strongyloidea</taxon>
        <taxon>Trichostrongylidae</taxon>
        <taxon>Haemonchus</taxon>
    </lineage>
</organism>
<reference evidence="11" key="1">
    <citation type="submission" date="2020-12" db="UniProtKB">
        <authorList>
            <consortium name="WormBaseParasite"/>
        </authorList>
    </citation>
    <scope>IDENTIFICATION</scope>
    <source>
        <strain evidence="11">MHco3</strain>
    </source>
</reference>
<keyword evidence="2" id="KW-0677">Repeat</keyword>
<evidence type="ECO:0000256" key="5">
    <source>
        <dbReference type="PROSITE-ProRule" id="PRU00196"/>
    </source>
</evidence>
<feature type="region of interest" description="Disordered" evidence="6">
    <location>
        <begin position="2868"/>
        <end position="3004"/>
    </location>
</feature>
<dbReference type="Pfam" id="PF00530">
    <property type="entry name" value="SRCR"/>
    <property type="match status" value="3"/>
</dbReference>
<dbReference type="InterPro" id="IPR001190">
    <property type="entry name" value="SRCR"/>
</dbReference>
<accession>A0A7I5ED03</accession>
<name>A0A7I5ED03_HAECO</name>
<evidence type="ECO:0000313" key="11">
    <source>
        <dbReference type="WBParaSite" id="HCON_00149750-00001"/>
    </source>
</evidence>
<keyword evidence="3 5" id="KW-1015">Disulfide bond</keyword>
<dbReference type="SUPFAM" id="SSF56436">
    <property type="entry name" value="C-type lectin-like"/>
    <property type="match status" value="1"/>
</dbReference>
<evidence type="ECO:0000256" key="3">
    <source>
        <dbReference type="ARBA" id="ARBA00023157"/>
    </source>
</evidence>
<feature type="region of interest" description="Disordered" evidence="6">
    <location>
        <begin position="2819"/>
        <end position="2851"/>
    </location>
</feature>
<keyword evidence="7" id="KW-1133">Transmembrane helix</keyword>
<protein>
    <submittedName>
        <fullName evidence="11">SRCR domain-containing protein</fullName>
    </submittedName>
</protein>
<evidence type="ECO:0000259" key="9">
    <source>
        <dbReference type="PROSITE" id="PS50287"/>
    </source>
</evidence>
<evidence type="ECO:0000256" key="1">
    <source>
        <dbReference type="ARBA" id="ARBA00022729"/>
    </source>
</evidence>
<feature type="compositionally biased region" description="Polar residues" evidence="6">
    <location>
        <begin position="2796"/>
        <end position="2805"/>
    </location>
</feature>
<dbReference type="PANTHER" id="PTHR47653">
    <property type="entry name" value="PROTEIN BARK BEETLE"/>
    <property type="match status" value="1"/>
</dbReference>
<keyword evidence="7" id="KW-0812">Transmembrane</keyword>
<dbReference type="PANTHER" id="PTHR47653:SF1">
    <property type="entry name" value="DELETED IN MALIGNANT BRAIN TUMORS 1 PROTEIN"/>
    <property type="match status" value="1"/>
</dbReference>
<dbReference type="InterPro" id="IPR011050">
    <property type="entry name" value="Pectin_lyase_fold/virulence"/>
</dbReference>
<evidence type="ECO:0000313" key="10">
    <source>
        <dbReference type="Proteomes" id="UP000025227"/>
    </source>
</evidence>
<dbReference type="GO" id="GO:0045217">
    <property type="term" value="P:cell-cell junction maintenance"/>
    <property type="evidence" value="ECO:0007669"/>
    <property type="project" value="TreeGrafter"/>
</dbReference>